<protein>
    <submittedName>
        <fullName evidence="1">Uncharacterized protein</fullName>
    </submittedName>
</protein>
<sequence>MKNIIIAASVIGAAAAGVVMYMRNRDRADAALANVKDAAKNAYRKMDKLTRKAGRRANHAMKEAMA</sequence>
<gene>
    <name evidence="1" type="ORF">CCY01nite_50660</name>
</gene>
<evidence type="ECO:0000313" key="2">
    <source>
        <dbReference type="Proteomes" id="UP000321436"/>
    </source>
</evidence>
<dbReference type="EMBL" id="BKAU01000009">
    <property type="protein sequence ID" value="GEP98806.1"/>
    <property type="molecule type" value="Genomic_DNA"/>
</dbReference>
<dbReference type="AlphaFoldDB" id="A0A512RSX3"/>
<organism evidence="1 2">
    <name type="scientific">Chitinophaga cymbidii</name>
    <dbReference type="NCBI Taxonomy" id="1096750"/>
    <lineage>
        <taxon>Bacteria</taxon>
        <taxon>Pseudomonadati</taxon>
        <taxon>Bacteroidota</taxon>
        <taxon>Chitinophagia</taxon>
        <taxon>Chitinophagales</taxon>
        <taxon>Chitinophagaceae</taxon>
        <taxon>Chitinophaga</taxon>
    </lineage>
</organism>
<name>A0A512RSX3_9BACT</name>
<comment type="caution">
    <text evidence="1">The sequence shown here is derived from an EMBL/GenBank/DDBJ whole genome shotgun (WGS) entry which is preliminary data.</text>
</comment>
<dbReference type="RefSeq" id="WP_146867433.1">
    <property type="nucleotide sequence ID" value="NZ_BKAU01000009.1"/>
</dbReference>
<reference evidence="1 2" key="1">
    <citation type="submission" date="2019-07" db="EMBL/GenBank/DDBJ databases">
        <title>Whole genome shotgun sequence of Chitinophaga cymbidii NBRC 109752.</title>
        <authorList>
            <person name="Hosoyama A."/>
            <person name="Uohara A."/>
            <person name="Ohji S."/>
            <person name="Ichikawa N."/>
        </authorList>
    </citation>
    <scope>NUCLEOTIDE SEQUENCE [LARGE SCALE GENOMIC DNA]</scope>
    <source>
        <strain evidence="1 2">NBRC 109752</strain>
    </source>
</reference>
<dbReference type="Proteomes" id="UP000321436">
    <property type="component" value="Unassembled WGS sequence"/>
</dbReference>
<proteinExistence type="predicted"/>
<accession>A0A512RSX3</accession>
<keyword evidence="2" id="KW-1185">Reference proteome</keyword>
<evidence type="ECO:0000313" key="1">
    <source>
        <dbReference type="EMBL" id="GEP98806.1"/>
    </source>
</evidence>